<reference evidence="1" key="1">
    <citation type="journal article" date="2019" name="Sci. Rep.">
        <title>Draft genome of Tanacetum cinerariifolium, the natural source of mosquito coil.</title>
        <authorList>
            <person name="Yamashiro T."/>
            <person name="Shiraishi A."/>
            <person name="Satake H."/>
            <person name="Nakayama K."/>
        </authorList>
    </citation>
    <scope>NUCLEOTIDE SEQUENCE</scope>
</reference>
<feature type="non-terminal residue" evidence="1">
    <location>
        <position position="70"/>
    </location>
</feature>
<dbReference type="AlphaFoldDB" id="A0A699XVN7"/>
<proteinExistence type="predicted"/>
<comment type="caution">
    <text evidence="1">The sequence shown here is derived from an EMBL/GenBank/DDBJ whole genome shotgun (WGS) entry which is preliminary data.</text>
</comment>
<gene>
    <name evidence="1" type="ORF">Tci_932990</name>
</gene>
<name>A0A699XVN7_TANCI</name>
<sequence>MPVLVFDVFADSTAQPLQASGQPCAAGHHQWHGVANVVIGLRQKCTVTLQRDLPGQRLLNDGQVEQRLAF</sequence>
<organism evidence="1">
    <name type="scientific">Tanacetum cinerariifolium</name>
    <name type="common">Dalmatian daisy</name>
    <name type="synonym">Chrysanthemum cinerariifolium</name>
    <dbReference type="NCBI Taxonomy" id="118510"/>
    <lineage>
        <taxon>Eukaryota</taxon>
        <taxon>Viridiplantae</taxon>
        <taxon>Streptophyta</taxon>
        <taxon>Embryophyta</taxon>
        <taxon>Tracheophyta</taxon>
        <taxon>Spermatophyta</taxon>
        <taxon>Magnoliopsida</taxon>
        <taxon>eudicotyledons</taxon>
        <taxon>Gunneridae</taxon>
        <taxon>Pentapetalae</taxon>
        <taxon>asterids</taxon>
        <taxon>campanulids</taxon>
        <taxon>Asterales</taxon>
        <taxon>Asteraceae</taxon>
        <taxon>Asteroideae</taxon>
        <taxon>Anthemideae</taxon>
        <taxon>Anthemidinae</taxon>
        <taxon>Tanacetum</taxon>
    </lineage>
</organism>
<protein>
    <submittedName>
        <fullName evidence="1">Uncharacterized protein</fullName>
    </submittedName>
</protein>
<evidence type="ECO:0000313" key="1">
    <source>
        <dbReference type="EMBL" id="GFD61021.1"/>
    </source>
</evidence>
<accession>A0A699XVN7</accession>
<dbReference type="EMBL" id="BKCJ011885716">
    <property type="protein sequence ID" value="GFD61021.1"/>
    <property type="molecule type" value="Genomic_DNA"/>
</dbReference>